<dbReference type="InterPro" id="IPR038635">
    <property type="entry name" value="CCR4-NOT_su2/3/5_C_sf"/>
</dbReference>
<evidence type="ECO:0000313" key="3">
    <source>
        <dbReference type="Proteomes" id="UP000029725"/>
    </source>
</evidence>
<dbReference type="Gene3D" id="2.30.30.1020">
    <property type="entry name" value="CCR4-NOT complex subunit 2/3/5, C-terminal domain"/>
    <property type="match status" value="1"/>
</dbReference>
<evidence type="ECO:0000313" key="2">
    <source>
        <dbReference type="EMBL" id="KGG52631.1"/>
    </source>
</evidence>
<dbReference type="GeneID" id="25258467"/>
<dbReference type="AlphaFoldDB" id="A0A098VXX8"/>
<dbReference type="VEuPathDB" id="MicrosporidiaDB:DI09_14p140"/>
<feature type="region of interest" description="Disordered" evidence="1">
    <location>
        <begin position="1"/>
        <end position="40"/>
    </location>
</feature>
<comment type="caution">
    <text evidence="2">The sequence shown here is derived from an EMBL/GenBank/DDBJ whole genome shotgun (WGS) entry which is preliminary data.</text>
</comment>
<organism evidence="2 3">
    <name type="scientific">Mitosporidium daphniae</name>
    <dbReference type="NCBI Taxonomy" id="1485682"/>
    <lineage>
        <taxon>Eukaryota</taxon>
        <taxon>Fungi</taxon>
        <taxon>Fungi incertae sedis</taxon>
        <taxon>Microsporidia</taxon>
        <taxon>Mitosporidium</taxon>
    </lineage>
</organism>
<proteinExistence type="predicted"/>
<reference evidence="2 3" key="1">
    <citation type="submission" date="2014-04" db="EMBL/GenBank/DDBJ databases">
        <title>A new species of microsporidia sheds light on the evolution of extreme parasitism.</title>
        <authorList>
            <person name="Haag K.L."/>
            <person name="James T.Y."/>
            <person name="Larsson R."/>
            <person name="Schaer T.M."/>
            <person name="Refardt D."/>
            <person name="Pombert J.-F."/>
            <person name="Ebert D."/>
        </authorList>
    </citation>
    <scope>NUCLEOTIDE SEQUENCE [LARGE SCALE GENOMIC DNA]</scope>
    <source>
        <strain evidence="2 3">UGP3</strain>
        <tissue evidence="2">Spores</tissue>
    </source>
</reference>
<name>A0A098VXX8_9MICR</name>
<accession>A0A098VXX8</accession>
<sequence>MVAQPSQPQKSSPPLPPSASQISPAPSTLMSQPQVAGGIPKGGDPYGLPGLLSLIRMTDPLASALDLGIDLSSLGLDLASTDLTAKLSTLSEEAPFFLFYHNCAVGGNESSSAVSFLPICADLCRRGWRWHRDAAIWVQPPSAASVAAAAASRESPQASSKSTVYLMTILALFIAFDPARWGKRPFDNSSGESIQSSSSLIDFSVIKSL</sequence>
<dbReference type="EMBL" id="JMKJ01000055">
    <property type="protein sequence ID" value="KGG52631.1"/>
    <property type="molecule type" value="Genomic_DNA"/>
</dbReference>
<dbReference type="Proteomes" id="UP000029725">
    <property type="component" value="Unassembled WGS sequence"/>
</dbReference>
<feature type="compositionally biased region" description="Low complexity" evidence="1">
    <location>
        <begin position="18"/>
        <end position="27"/>
    </location>
</feature>
<evidence type="ECO:0000256" key="1">
    <source>
        <dbReference type="SAM" id="MobiDB-lite"/>
    </source>
</evidence>
<keyword evidence="3" id="KW-1185">Reference proteome</keyword>
<dbReference type="HOGENOM" id="CLU_1315681_0_0_1"/>
<dbReference type="RefSeq" id="XP_013239058.1">
    <property type="nucleotide sequence ID" value="XM_013383604.1"/>
</dbReference>
<gene>
    <name evidence="2" type="ORF">DI09_14p140</name>
</gene>
<feature type="compositionally biased region" description="Low complexity" evidence="1">
    <location>
        <begin position="1"/>
        <end position="10"/>
    </location>
</feature>
<protein>
    <submittedName>
        <fullName evidence="2">Uncharacterized protein</fullName>
    </submittedName>
</protein>